<keyword evidence="1" id="KW-0175">Coiled coil</keyword>
<dbReference type="AlphaFoldDB" id="A0A0F9LQL5"/>
<sequence>MSLPWKEAAKHYRNKCRVARRKSERQRDQITMLLRQSKGRRELNKIELNRLEKQIAKLEKLIEEVTGEVKRNQE</sequence>
<protein>
    <submittedName>
        <fullName evidence="2">Uncharacterized protein</fullName>
    </submittedName>
</protein>
<dbReference type="EMBL" id="LAZR01010477">
    <property type="protein sequence ID" value="KKM66710.1"/>
    <property type="molecule type" value="Genomic_DNA"/>
</dbReference>
<comment type="caution">
    <text evidence="2">The sequence shown here is derived from an EMBL/GenBank/DDBJ whole genome shotgun (WGS) entry which is preliminary data.</text>
</comment>
<reference evidence="2" key="1">
    <citation type="journal article" date="2015" name="Nature">
        <title>Complex archaea that bridge the gap between prokaryotes and eukaryotes.</title>
        <authorList>
            <person name="Spang A."/>
            <person name="Saw J.H."/>
            <person name="Jorgensen S.L."/>
            <person name="Zaremba-Niedzwiedzka K."/>
            <person name="Martijn J."/>
            <person name="Lind A.E."/>
            <person name="van Eijk R."/>
            <person name="Schleper C."/>
            <person name="Guy L."/>
            <person name="Ettema T.J."/>
        </authorList>
    </citation>
    <scope>NUCLEOTIDE SEQUENCE</scope>
</reference>
<accession>A0A0F9LQL5</accession>
<evidence type="ECO:0000313" key="2">
    <source>
        <dbReference type="EMBL" id="KKM66710.1"/>
    </source>
</evidence>
<evidence type="ECO:0000256" key="1">
    <source>
        <dbReference type="SAM" id="Coils"/>
    </source>
</evidence>
<name>A0A0F9LQL5_9ZZZZ</name>
<feature type="coiled-coil region" evidence="1">
    <location>
        <begin position="34"/>
        <end position="68"/>
    </location>
</feature>
<organism evidence="2">
    <name type="scientific">marine sediment metagenome</name>
    <dbReference type="NCBI Taxonomy" id="412755"/>
    <lineage>
        <taxon>unclassified sequences</taxon>
        <taxon>metagenomes</taxon>
        <taxon>ecological metagenomes</taxon>
    </lineage>
</organism>
<gene>
    <name evidence="2" type="ORF">LCGC14_1478520</name>
</gene>
<proteinExistence type="predicted"/>